<organism evidence="13 14">
    <name type="scientific">Taenia crassiceps</name>
    <dbReference type="NCBI Taxonomy" id="6207"/>
    <lineage>
        <taxon>Eukaryota</taxon>
        <taxon>Metazoa</taxon>
        <taxon>Spiralia</taxon>
        <taxon>Lophotrochozoa</taxon>
        <taxon>Platyhelminthes</taxon>
        <taxon>Cestoda</taxon>
        <taxon>Eucestoda</taxon>
        <taxon>Cyclophyllidea</taxon>
        <taxon>Taeniidae</taxon>
        <taxon>Taenia</taxon>
    </lineage>
</organism>
<feature type="domain" description="Ion transport" evidence="10">
    <location>
        <begin position="1291"/>
        <end position="1573"/>
    </location>
</feature>
<evidence type="ECO:0000256" key="8">
    <source>
        <dbReference type="SAM" id="MobiDB-lite"/>
    </source>
</evidence>
<evidence type="ECO:0000259" key="11">
    <source>
        <dbReference type="Pfam" id="PF18139"/>
    </source>
</evidence>
<feature type="transmembrane region" description="Helical" evidence="9">
    <location>
        <begin position="1411"/>
        <end position="1432"/>
    </location>
</feature>
<keyword evidence="14" id="KW-1185">Reference proteome</keyword>
<evidence type="ECO:0000313" key="14">
    <source>
        <dbReference type="Proteomes" id="UP001651158"/>
    </source>
</evidence>
<evidence type="ECO:0000256" key="1">
    <source>
        <dbReference type="ARBA" id="ARBA00004141"/>
    </source>
</evidence>
<feature type="region of interest" description="Disordered" evidence="8">
    <location>
        <begin position="908"/>
        <end position="932"/>
    </location>
</feature>
<dbReference type="EMBL" id="JAKROA010000001">
    <property type="protein sequence ID" value="KAL5111584.1"/>
    <property type="molecule type" value="Genomic_DNA"/>
</dbReference>
<evidence type="ECO:0000256" key="5">
    <source>
        <dbReference type="ARBA" id="ARBA00023065"/>
    </source>
</evidence>
<feature type="region of interest" description="Disordered" evidence="8">
    <location>
        <begin position="276"/>
        <end position="298"/>
    </location>
</feature>
<keyword evidence="2" id="KW-0813">Transport</keyword>
<evidence type="ECO:0000256" key="2">
    <source>
        <dbReference type="ARBA" id="ARBA00022448"/>
    </source>
</evidence>
<protein>
    <submittedName>
        <fullName evidence="13">Transient receptor potential cation channel subfamily M member 1</fullName>
    </submittedName>
</protein>
<dbReference type="InterPro" id="IPR050927">
    <property type="entry name" value="TRPM"/>
</dbReference>
<feature type="region of interest" description="Disordered" evidence="8">
    <location>
        <begin position="718"/>
        <end position="737"/>
    </location>
</feature>
<keyword evidence="13" id="KW-0675">Receptor</keyword>
<accession>A0ABR4QPN4</accession>
<dbReference type="PANTHER" id="PTHR13800">
    <property type="entry name" value="TRANSIENT RECEPTOR POTENTIAL CATION CHANNEL, SUBFAMILY M, MEMBER 6"/>
    <property type="match status" value="1"/>
</dbReference>
<evidence type="ECO:0000256" key="3">
    <source>
        <dbReference type="ARBA" id="ARBA00022692"/>
    </source>
</evidence>
<evidence type="ECO:0000259" key="12">
    <source>
        <dbReference type="Pfam" id="PF25508"/>
    </source>
</evidence>
<feature type="domain" description="TRPM-like" evidence="12">
    <location>
        <begin position="980"/>
        <end position="1146"/>
    </location>
</feature>
<sequence>MDVDQFRHGGPEEGPSVAQLLSEDGVSAKGAVVFSGLDEPVKFVAVSKVPTGKQILRVFSSTWQLKPPTLVISVHGSYANLKKRFNFTMKKGLWKTMESVGCWIIGDALDRGIGKIAGEAVAEYVEAYGGDKMLAIGVTPIKSLKFKHIFNTSASIIYYPSEEDETLTDPSMTLVQKHRAKRFHIDKNYNYLFLVPAPLGSGKQKDQNNLITNSKTRMISENEQIIETRIAVERMVIGWRTSLEGKFHGSVIAASESTHTTQPTYSETISGLPRVRPKFRATVEPPSPTLPHSSSLRSEEKLVTATLDTPPSVHQDESSIKSAATAEHQGSIELDRLLASMPPSSTKSTESQAVKKVSEKKSVALQIPICGILAGGDRWSLHQVYASMSTNRCPFVVIRGSGGAATIISNVVDLSNFVANLGEDMSDDEINYKIASILKETDEHDLGIFYMREKKIIESSFAKNGRVSGSDGTPRTSRRSSRVSFKLPSPQLHHPSEITTLNLADYMDEVLILRKMVEEFNHLVSIFDCDETDMDGYVISALLSSAGLETPLSVLNIEQLEVTIRLNRADIAKEKIFTEGRHWKRHGLDNFMFEAILNDQEAFVSLLLENGFDLEAFLTVHTLEKLYTVGVLKKDSKLETVRRIWETCRIYKMEWVMLRDIGRVVKHLLGEFYRPYYLSKHFRKMVKRAVVRHEAEEKEVPITENPWISKKSSFFAPLSPRPDEHQKQPPEVRLKPPPSPLAATTELVNDTVVASPGVNHISKSSTRQPSGLYMCGNGKRRRVGVVVPLQNDHKNDTSELIRNRGHDGAYRRTVRRFVANGGRELAVSGESIWSKAPIFGGEDFAVTPKCGIEHKDSRKMSSNHINIAFHRSGSGSSNLSENAASAQLKSDMLVSATQVDEKVVDVEKNMEEEEETEEAGNFHSTTADPLSTASMDDTLSAIRKSSFSGWHRGHHHMTISKLSAAERSRLISAEARRREAAKAEERERKRRHRLAQNKRTLYERIRGISNQRMEQCIPEKLASFAAMQKVRLERPARELMLLCILLGKLKLAVLFWGYEKEPIGGAMFCTLLLGKLAAVCADISQKLEFERYARIFESKAEEVLEACYAEDNQRARMLLYRKLQEYGHSAVIRLAARGGCIHFMSHPCCQDFLSEVWMGKLSSKTTTFQLLCGAVFGLVFPFILPQVMSYSRNDTQKSLLRIDEFSSSDTETSENGKDNTMFSADPRCPEYRMRKKPPPAILTAPRRWLHRQVKDITQYYHAPVTRFLYNTIFYVAFLILFSNMILQNLRISYSIQEGLIFVMVLALLLEELKQAFGPGASLKEYLSDGWNKLDCVAIALYLGGFVLRTLAYLHVRNVGIVEAKRQGFCENVSNQLDWYSTSRSPSSISVEPTIDHPYFLLVEERFTLARIMFALSLFAFFVRLMYIFSFSIVLGPKLIMINRMVVNDLLPFLLLLVVIQAGYGVSSFVISYPNGYYTHYSQKTLLLNMTMKRMTAGKIVYEFFMTAYFQMLGNFGLDILEGEDSGCRDNDLCPQFSSRKLSIISLSSFILLTQLLMLNLLVATFTSTYFEIEGSSTYFWSYQRYEMIQEFVDRPSVAPPFTLLWYIGEVVYAGIQRLLGLCPGLDNFEPEIADDPFCRNFSGNYSLESKLMKWEFLKAQNVLRSQIDSELPVSRRSEAARSTVVTSRGLKSVAGGISTRSGAGVTPVGAGEKCSNALLGDRLLEDIPSIFGPDSDFVEDKFYALSSQVEKITNFEDRLDRIVGMMKRITMGLKRLQKNQNQTMQFLDDSGVGRLVGARKSSIPRLQSTSRGISTAIKEAVEGLSTHCQDIEEKIQEKLRIESLCAKAVLTNSDPSEIPPDRVAVPPLSQPGPPSRRPEAMPPGASIYERVISSHRLWRLIPFNFERRPGMRVNIPDGMIDWKTPYPEYRPFTANTERIAYPYPGIEDGLQVDPTKLDYNAYDALQGVSRCCLRGRVRVSRGPLDPRGLPLNPRGRSGLGGKGMLPHWGPNHVIVLAFTRAGRSPDDFQVAVLDRHQCSCLPWFFVDHREACDFRGCAAKVMRDFLLRRINGLFSNADPELNAVKDTLIDSINKMEISLISDDFLDDHLNADHAWIEAVCINFHSKDYAPFHTEAIKLFTEDPAIESAHWFDFKGPINLRPSHESLLIGLLQHHGKV</sequence>
<name>A0ABR4QPN4_9CEST</name>
<proteinExistence type="predicted"/>
<dbReference type="InterPro" id="IPR057366">
    <property type="entry name" value="TRPM-like"/>
</dbReference>
<keyword evidence="6 9" id="KW-0472">Membrane</keyword>
<evidence type="ECO:0000256" key="4">
    <source>
        <dbReference type="ARBA" id="ARBA00022989"/>
    </source>
</evidence>
<dbReference type="Pfam" id="PF25508">
    <property type="entry name" value="TRPM2"/>
    <property type="match status" value="2"/>
</dbReference>
<feature type="compositionally biased region" description="Polar residues" evidence="8">
    <location>
        <begin position="922"/>
        <end position="932"/>
    </location>
</feature>
<dbReference type="Proteomes" id="UP001651158">
    <property type="component" value="Unassembled WGS sequence"/>
</dbReference>
<keyword evidence="4 9" id="KW-1133">Transmembrane helix</keyword>
<feature type="region of interest" description="Disordered" evidence="8">
    <location>
        <begin position="465"/>
        <end position="490"/>
    </location>
</feature>
<feature type="transmembrane region" description="Helical" evidence="9">
    <location>
        <begin position="1168"/>
        <end position="1188"/>
    </location>
</feature>
<dbReference type="InterPro" id="IPR005821">
    <property type="entry name" value="Ion_trans_dom"/>
</dbReference>
<feature type="region of interest" description="Disordered" evidence="8">
    <location>
        <begin position="307"/>
        <end position="326"/>
    </location>
</feature>
<comment type="caution">
    <text evidence="13">The sequence shown here is derived from an EMBL/GenBank/DDBJ whole genome shotgun (WGS) entry which is preliminary data.</text>
</comment>
<dbReference type="Gene3D" id="3.90.79.10">
    <property type="entry name" value="Nucleoside Triphosphate Pyrophosphohydrolase"/>
    <property type="match status" value="1"/>
</dbReference>
<evidence type="ECO:0000259" key="10">
    <source>
        <dbReference type="Pfam" id="PF00520"/>
    </source>
</evidence>
<feature type="transmembrane region" description="Helical" evidence="9">
    <location>
        <begin position="1549"/>
        <end position="1570"/>
    </location>
</feature>
<dbReference type="Pfam" id="PF18139">
    <property type="entry name" value="LSDAT_euk"/>
    <property type="match status" value="1"/>
</dbReference>
<dbReference type="Pfam" id="PF25969">
    <property type="entry name" value="NUDT9_N"/>
    <property type="match status" value="1"/>
</dbReference>
<feature type="domain" description="TRPM SLOG" evidence="11">
    <location>
        <begin position="42"/>
        <end position="161"/>
    </location>
</feature>
<reference evidence="13 14" key="1">
    <citation type="journal article" date="2022" name="Front. Cell. Infect. Microbiol.">
        <title>The Genomes of Two Strains of Taenia crassiceps the Animal Model for the Study of Human Cysticercosis.</title>
        <authorList>
            <person name="Bobes R.J."/>
            <person name="Estrada K."/>
            <person name="Rios-Valencia D.G."/>
            <person name="Calderon-Gallegos A."/>
            <person name="de la Torre P."/>
            <person name="Carrero J.C."/>
            <person name="Sanchez-Flores A."/>
            <person name="Laclette J.P."/>
        </authorList>
    </citation>
    <scope>NUCLEOTIDE SEQUENCE [LARGE SCALE GENOMIC DNA]</scope>
    <source>
        <strain evidence="13">WFUcys</strain>
    </source>
</reference>
<evidence type="ECO:0000256" key="6">
    <source>
        <dbReference type="ARBA" id="ARBA00023136"/>
    </source>
</evidence>
<evidence type="ECO:0000256" key="9">
    <source>
        <dbReference type="SAM" id="Phobius"/>
    </source>
</evidence>
<comment type="subcellular location">
    <subcellularLocation>
        <location evidence="1">Membrane</location>
        <topology evidence="1">Multi-pass membrane protein</topology>
    </subcellularLocation>
</comment>
<dbReference type="InterPro" id="IPR041491">
    <property type="entry name" value="TRPM_SLOG"/>
</dbReference>
<feature type="transmembrane region" description="Helical" evidence="9">
    <location>
        <begin position="1336"/>
        <end position="1355"/>
    </location>
</feature>
<gene>
    <name evidence="13" type="ORF">TcWFU_002487</name>
</gene>
<keyword evidence="3 9" id="KW-0812">Transmembrane</keyword>
<feature type="transmembrane region" description="Helical" evidence="9">
    <location>
        <begin position="1267"/>
        <end position="1286"/>
    </location>
</feature>
<evidence type="ECO:0000313" key="13">
    <source>
        <dbReference type="EMBL" id="KAL5111584.1"/>
    </source>
</evidence>
<feature type="domain" description="TRPM-like" evidence="12">
    <location>
        <begin position="575"/>
        <end position="694"/>
    </location>
</feature>
<keyword evidence="5" id="KW-0406">Ion transport</keyword>
<dbReference type="Pfam" id="PF00520">
    <property type="entry name" value="Ion_trans"/>
    <property type="match status" value="1"/>
</dbReference>
<keyword evidence="7" id="KW-0407">Ion channel</keyword>
<feature type="transmembrane region" description="Helical" evidence="9">
    <location>
        <begin position="1452"/>
        <end position="1473"/>
    </location>
</feature>
<feature type="region of interest" description="Disordered" evidence="8">
    <location>
        <begin position="1852"/>
        <end position="1882"/>
    </location>
</feature>
<evidence type="ECO:0000256" key="7">
    <source>
        <dbReference type="ARBA" id="ARBA00023303"/>
    </source>
</evidence>
<feature type="compositionally biased region" description="Basic and acidic residues" evidence="8">
    <location>
        <begin position="721"/>
        <end position="734"/>
    </location>
</feature>
<dbReference type="PANTHER" id="PTHR13800:SF12">
    <property type="entry name" value="TRANSIENT RECEPTOR POTENTIAL CATION CHANNEL SUBFAMILY M MEMBER-LIKE 2"/>
    <property type="match status" value="1"/>
</dbReference>